<feature type="domain" description="Solute-binding protein family 5" evidence="5">
    <location>
        <begin position="117"/>
        <end position="472"/>
    </location>
</feature>
<evidence type="ECO:0000256" key="2">
    <source>
        <dbReference type="ARBA" id="ARBA00005695"/>
    </source>
</evidence>
<dbReference type="SUPFAM" id="SSF53850">
    <property type="entry name" value="Periplasmic binding protein-like II"/>
    <property type="match status" value="1"/>
</dbReference>
<name>A0ABY2Y1B6_9HYPH</name>
<dbReference type="InterPro" id="IPR030678">
    <property type="entry name" value="Peptide/Ni-bd"/>
</dbReference>
<evidence type="ECO:0000256" key="3">
    <source>
        <dbReference type="ARBA" id="ARBA00022448"/>
    </source>
</evidence>
<dbReference type="PANTHER" id="PTHR30290">
    <property type="entry name" value="PERIPLASMIC BINDING COMPONENT OF ABC TRANSPORTER"/>
    <property type="match status" value="1"/>
</dbReference>
<protein>
    <submittedName>
        <fullName evidence="6">ABC transporter substrate-binding protein</fullName>
    </submittedName>
</protein>
<dbReference type="EMBL" id="VEWL01000020">
    <property type="protein sequence ID" value="TNV10085.1"/>
    <property type="molecule type" value="Genomic_DNA"/>
</dbReference>
<proteinExistence type="inferred from homology"/>
<keyword evidence="7" id="KW-1185">Reference proteome</keyword>
<dbReference type="Gene3D" id="3.10.105.10">
    <property type="entry name" value="Dipeptide-binding Protein, Domain 3"/>
    <property type="match status" value="1"/>
</dbReference>
<evidence type="ECO:0000259" key="5">
    <source>
        <dbReference type="Pfam" id="PF00496"/>
    </source>
</evidence>
<dbReference type="InterPro" id="IPR000914">
    <property type="entry name" value="SBP_5_dom"/>
</dbReference>
<evidence type="ECO:0000256" key="1">
    <source>
        <dbReference type="ARBA" id="ARBA00004418"/>
    </source>
</evidence>
<organism evidence="6 7">
    <name type="scientific">Ochrobactrum teleogrylli</name>
    <dbReference type="NCBI Taxonomy" id="2479765"/>
    <lineage>
        <taxon>Bacteria</taxon>
        <taxon>Pseudomonadati</taxon>
        <taxon>Pseudomonadota</taxon>
        <taxon>Alphaproteobacteria</taxon>
        <taxon>Hyphomicrobiales</taxon>
        <taxon>Brucellaceae</taxon>
        <taxon>Brucella/Ochrobactrum group</taxon>
        <taxon>Ochrobactrum</taxon>
    </lineage>
</organism>
<comment type="similarity">
    <text evidence="2">Belongs to the bacterial solute-binding protein 5 family.</text>
</comment>
<gene>
    <name evidence="6" type="ORF">FIC94_20915</name>
</gene>
<keyword evidence="3" id="KW-0813">Transport</keyword>
<dbReference type="Gene3D" id="3.40.190.10">
    <property type="entry name" value="Periplasmic binding protein-like II"/>
    <property type="match status" value="1"/>
</dbReference>
<dbReference type="PIRSF" id="PIRSF002741">
    <property type="entry name" value="MppA"/>
    <property type="match status" value="1"/>
</dbReference>
<reference evidence="6 7" key="1">
    <citation type="submission" date="2019-06" db="EMBL/GenBank/DDBJ databases">
        <title>Ochrobactrum cricket sp.nov., isolated from the insect Teleogryllus occipitalis living in deserted cropland.</title>
        <authorList>
            <person name="Hu M."/>
        </authorList>
    </citation>
    <scope>NUCLEOTIDE SEQUENCE [LARGE SCALE GENOMIC DNA]</scope>
    <source>
        <strain evidence="6 7">LCB8</strain>
    </source>
</reference>
<sequence>MGINRILFLGGIRGVPSAIGRKWKQHSQNASLQRGVVMTFELTRRRALTLFGAGLGGAFLNMGTAIRVLAQDKDSITIAWPSDVPSWDPCQRVQPDAQPVYKMLFEQPVMQDVDLSFVPGLLTEWSLADDGLSFAFKVRQGVTFHDGSKLTAQDIRFNWYERVRESLNGGNKIDTANIWKNITDITLDDDYSGVFHFSSPMPTAVQWLAFMANFVVPKDYITKVGIEAFRDKPIGTGPYRLVEYQINSRMVFERNEDYWGERPAMRRVIVNVVKDPSARAAALQSGQADLTINVPVREAKRLGAVPGLAAEINPVTRIVLIQIRHDNAVADQNLRLALHHAIDKTALSRAFFAGAAVPLAVPVTPGTPGYVSDFTFSYDQALARELLEKSGYGPGKPAKVKFATTNGHFPSDYDIARALVAMWQKVGIEAELEVIEYAKYFELNRGGRLPDLTLYAWDNATGDPEIFTGYMLNPDLPFSVWHAEEPGQTIRDLFNTANYESRIEGYRAVNRKAVEMGASIPLLQSVQTLVRKADLDYKKFQNGWVLGQTLRWK</sequence>
<evidence type="ECO:0000313" key="7">
    <source>
        <dbReference type="Proteomes" id="UP000312784"/>
    </source>
</evidence>
<evidence type="ECO:0000313" key="6">
    <source>
        <dbReference type="EMBL" id="TNV10085.1"/>
    </source>
</evidence>
<comment type="caution">
    <text evidence="6">The sequence shown here is derived from an EMBL/GenBank/DDBJ whole genome shotgun (WGS) entry which is preliminary data.</text>
</comment>
<evidence type="ECO:0000256" key="4">
    <source>
        <dbReference type="ARBA" id="ARBA00022764"/>
    </source>
</evidence>
<dbReference type="InterPro" id="IPR039424">
    <property type="entry name" value="SBP_5"/>
</dbReference>
<comment type="subcellular location">
    <subcellularLocation>
        <location evidence="1">Periplasm</location>
    </subcellularLocation>
</comment>
<dbReference type="Proteomes" id="UP000312784">
    <property type="component" value="Unassembled WGS sequence"/>
</dbReference>
<dbReference type="Pfam" id="PF00496">
    <property type="entry name" value="SBP_bac_5"/>
    <property type="match status" value="1"/>
</dbReference>
<keyword evidence="4" id="KW-0574">Periplasm</keyword>
<accession>A0ABY2Y1B6</accession>